<accession>A0ABQ4V176</accession>
<sequence length="195" mass="21988">MIPVSHFGFHLHDNLPWLHEQAGGRCLVPALQELESPLEVSVPRGLRCPHRLQPPEMGPVLDHPLVRAMGPDQDGGLFHVYPVHANWLWRLSAMTPGLERTVEPAWCLSRPPSRWVARRLGLTNVAPLAIVDLSSGDFVEMERMAEVPRTRNLILSGPLRVPGAVVLEPDGLDWNHDWSVEGRRQLYNRIRRSPA</sequence>
<evidence type="ECO:0000313" key="2">
    <source>
        <dbReference type="Proteomes" id="UP001055093"/>
    </source>
</evidence>
<comment type="caution">
    <text evidence="1">The sequence shown here is derived from an EMBL/GenBank/DDBJ whole genome shotgun (WGS) entry which is preliminary data.</text>
</comment>
<gene>
    <name evidence="1" type="ORF">BGCPKDLD_4752</name>
</gene>
<dbReference type="Proteomes" id="UP001055093">
    <property type="component" value="Unassembled WGS sequence"/>
</dbReference>
<reference evidence="1" key="1">
    <citation type="journal article" date="2021" name="Front. Microbiol.">
        <title>Comprehensive Comparative Genomics and Phenotyping of Methylobacterium Species.</title>
        <authorList>
            <person name="Alessa O."/>
            <person name="Ogura Y."/>
            <person name="Fujitani Y."/>
            <person name="Takami H."/>
            <person name="Hayashi T."/>
            <person name="Sahin N."/>
            <person name="Tani A."/>
        </authorList>
    </citation>
    <scope>NUCLEOTIDE SEQUENCE</scope>
    <source>
        <strain evidence="1">DSM 14458</strain>
    </source>
</reference>
<protein>
    <submittedName>
        <fullName evidence="1">Uncharacterized protein</fullName>
    </submittedName>
</protein>
<proteinExistence type="predicted"/>
<evidence type="ECO:0000313" key="1">
    <source>
        <dbReference type="EMBL" id="GJE78141.1"/>
    </source>
</evidence>
<name>A0ABQ4V176_9HYPH</name>
<organism evidence="1 2">
    <name type="scientific">Methylorubrum suomiense</name>
    <dbReference type="NCBI Taxonomy" id="144191"/>
    <lineage>
        <taxon>Bacteria</taxon>
        <taxon>Pseudomonadati</taxon>
        <taxon>Pseudomonadota</taxon>
        <taxon>Alphaproteobacteria</taxon>
        <taxon>Hyphomicrobiales</taxon>
        <taxon>Methylobacteriaceae</taxon>
        <taxon>Methylorubrum</taxon>
    </lineage>
</organism>
<reference evidence="1" key="2">
    <citation type="submission" date="2021-08" db="EMBL/GenBank/DDBJ databases">
        <authorList>
            <person name="Tani A."/>
            <person name="Ola A."/>
            <person name="Ogura Y."/>
            <person name="Katsura K."/>
            <person name="Hayashi T."/>
        </authorList>
    </citation>
    <scope>NUCLEOTIDE SEQUENCE</scope>
    <source>
        <strain evidence="1">DSM 14458</strain>
    </source>
</reference>
<keyword evidence="2" id="KW-1185">Reference proteome</keyword>
<dbReference type="RefSeq" id="WP_238308725.1">
    <property type="nucleotide sequence ID" value="NZ_BPRE01000020.1"/>
</dbReference>
<dbReference type="EMBL" id="BPRE01000020">
    <property type="protein sequence ID" value="GJE78141.1"/>
    <property type="molecule type" value="Genomic_DNA"/>
</dbReference>